<evidence type="ECO:0000256" key="1">
    <source>
        <dbReference type="SAM" id="MobiDB-lite"/>
    </source>
</evidence>
<feature type="region of interest" description="Disordered" evidence="1">
    <location>
        <begin position="1"/>
        <end position="110"/>
    </location>
</feature>
<keyword evidence="3" id="KW-1185">Reference proteome</keyword>
<name>A0ABR3T1K8_9PEZI</name>
<feature type="compositionally biased region" description="Basic and acidic residues" evidence="1">
    <location>
        <begin position="38"/>
        <end position="51"/>
    </location>
</feature>
<dbReference type="EMBL" id="JAJVDC020000023">
    <property type="protein sequence ID" value="KAL1633191.1"/>
    <property type="molecule type" value="Genomic_DNA"/>
</dbReference>
<sequence>MPANKEPSAPRVGGGYREAWEDEYDALAANEEEDGEDATQRSRTISDDGGRSRGHSYSCCDDGNTTPPSSLSDDDGGVGLADASSSGGDAAMAKATGTAATEEPKRPTPAMAAWEVACEYQRRVDRDEVKAPADADRANYVNWKRNYLAHMAKKQRDDEGTAA</sequence>
<protein>
    <submittedName>
        <fullName evidence="2">Uncharacterized protein</fullName>
    </submittedName>
</protein>
<organism evidence="2 3">
    <name type="scientific">Neofusicoccum ribis</name>
    <dbReference type="NCBI Taxonomy" id="45134"/>
    <lineage>
        <taxon>Eukaryota</taxon>
        <taxon>Fungi</taxon>
        <taxon>Dikarya</taxon>
        <taxon>Ascomycota</taxon>
        <taxon>Pezizomycotina</taxon>
        <taxon>Dothideomycetes</taxon>
        <taxon>Dothideomycetes incertae sedis</taxon>
        <taxon>Botryosphaeriales</taxon>
        <taxon>Botryosphaeriaceae</taxon>
        <taxon>Neofusicoccum</taxon>
    </lineage>
</organism>
<comment type="caution">
    <text evidence="2">The sequence shown here is derived from an EMBL/GenBank/DDBJ whole genome shotgun (WGS) entry which is preliminary data.</text>
</comment>
<evidence type="ECO:0000313" key="2">
    <source>
        <dbReference type="EMBL" id="KAL1633191.1"/>
    </source>
</evidence>
<gene>
    <name evidence="2" type="ORF">SLS56_003054</name>
</gene>
<feature type="compositionally biased region" description="Low complexity" evidence="1">
    <location>
        <begin position="80"/>
        <end position="101"/>
    </location>
</feature>
<reference evidence="2 3" key="1">
    <citation type="submission" date="2024-02" db="EMBL/GenBank/DDBJ databases">
        <title>De novo assembly and annotation of 12 fungi associated with fruit tree decline syndrome in Ontario, Canada.</title>
        <authorList>
            <person name="Sulman M."/>
            <person name="Ellouze W."/>
            <person name="Ilyukhin E."/>
        </authorList>
    </citation>
    <scope>NUCLEOTIDE SEQUENCE [LARGE SCALE GENOMIC DNA]</scope>
    <source>
        <strain evidence="2 3">M1-105</strain>
    </source>
</reference>
<feature type="compositionally biased region" description="Acidic residues" evidence="1">
    <location>
        <begin position="20"/>
        <end position="37"/>
    </location>
</feature>
<evidence type="ECO:0000313" key="3">
    <source>
        <dbReference type="Proteomes" id="UP001521116"/>
    </source>
</evidence>
<proteinExistence type="predicted"/>
<accession>A0ABR3T1K8</accession>
<dbReference type="Proteomes" id="UP001521116">
    <property type="component" value="Unassembled WGS sequence"/>
</dbReference>